<evidence type="ECO:0000256" key="5">
    <source>
        <dbReference type="ARBA" id="ARBA00022741"/>
    </source>
</evidence>
<dbReference type="PROSITE" id="PS50109">
    <property type="entry name" value="HIS_KIN"/>
    <property type="match status" value="1"/>
</dbReference>
<reference evidence="10 11" key="1">
    <citation type="journal article" date="2019" name="Emerg. Microbes Infect.">
        <title>Comprehensive subspecies identification of 175 nontuberculous mycobacteria species based on 7547 genomic profiles.</title>
        <authorList>
            <person name="Matsumoto Y."/>
            <person name="Kinjo T."/>
            <person name="Motooka D."/>
            <person name="Nabeya D."/>
            <person name="Jung N."/>
            <person name="Uechi K."/>
            <person name="Horii T."/>
            <person name="Iida T."/>
            <person name="Fujita J."/>
            <person name="Nakamura S."/>
        </authorList>
    </citation>
    <scope>NUCLEOTIDE SEQUENCE [LARGE SCALE GENOMIC DNA]</scope>
    <source>
        <strain evidence="10 11">JCM 12404</strain>
    </source>
</reference>
<accession>A0A7I7KQD7</accession>
<dbReference type="AlphaFoldDB" id="A0A7I7KQD7"/>
<keyword evidence="8" id="KW-0902">Two-component regulatory system</keyword>
<proteinExistence type="predicted"/>
<dbReference type="Gene3D" id="3.30.565.10">
    <property type="entry name" value="Histidine kinase-like ATPase, C-terminal domain"/>
    <property type="match status" value="1"/>
</dbReference>
<dbReference type="CDD" id="cd16917">
    <property type="entry name" value="HATPase_UhpB-NarQ-NarX-like"/>
    <property type="match status" value="1"/>
</dbReference>
<evidence type="ECO:0000313" key="11">
    <source>
        <dbReference type="Proteomes" id="UP000465866"/>
    </source>
</evidence>
<dbReference type="Gene3D" id="3.30.450.40">
    <property type="match status" value="1"/>
</dbReference>
<dbReference type="SMART" id="SM00065">
    <property type="entry name" value="GAF"/>
    <property type="match status" value="1"/>
</dbReference>
<dbReference type="SUPFAM" id="SSF55781">
    <property type="entry name" value="GAF domain-like"/>
    <property type="match status" value="1"/>
</dbReference>
<dbReference type="InterPro" id="IPR036890">
    <property type="entry name" value="HATPase_C_sf"/>
</dbReference>
<evidence type="ECO:0000256" key="8">
    <source>
        <dbReference type="ARBA" id="ARBA00023012"/>
    </source>
</evidence>
<keyword evidence="3" id="KW-0597">Phosphoprotein</keyword>
<evidence type="ECO:0000313" key="10">
    <source>
        <dbReference type="EMBL" id="BBX44143.1"/>
    </source>
</evidence>
<dbReference type="Proteomes" id="UP000465866">
    <property type="component" value="Chromosome"/>
</dbReference>
<evidence type="ECO:0000256" key="6">
    <source>
        <dbReference type="ARBA" id="ARBA00022777"/>
    </source>
</evidence>
<dbReference type="InterPro" id="IPR005467">
    <property type="entry name" value="His_kinase_dom"/>
</dbReference>
<protein>
    <recommendedName>
        <fullName evidence="2">histidine kinase</fullName>
        <ecNumber evidence="2">2.7.13.3</ecNumber>
    </recommendedName>
</protein>
<evidence type="ECO:0000256" key="7">
    <source>
        <dbReference type="ARBA" id="ARBA00022840"/>
    </source>
</evidence>
<dbReference type="GO" id="GO:0016020">
    <property type="term" value="C:membrane"/>
    <property type="evidence" value="ECO:0007669"/>
    <property type="project" value="InterPro"/>
</dbReference>
<dbReference type="SMART" id="SM00387">
    <property type="entry name" value="HATPase_c"/>
    <property type="match status" value="1"/>
</dbReference>
<comment type="catalytic activity">
    <reaction evidence="1">
        <text>ATP + protein L-histidine = ADP + protein N-phospho-L-histidine.</text>
        <dbReference type="EC" id="2.7.13.3"/>
    </reaction>
</comment>
<evidence type="ECO:0000256" key="1">
    <source>
        <dbReference type="ARBA" id="ARBA00000085"/>
    </source>
</evidence>
<dbReference type="Pfam" id="PF02518">
    <property type="entry name" value="HATPase_c"/>
    <property type="match status" value="1"/>
</dbReference>
<dbReference type="InterPro" id="IPR003594">
    <property type="entry name" value="HATPase_dom"/>
</dbReference>
<dbReference type="EMBL" id="AP022569">
    <property type="protein sequence ID" value="BBX44143.1"/>
    <property type="molecule type" value="Genomic_DNA"/>
</dbReference>
<dbReference type="PANTHER" id="PTHR24421">
    <property type="entry name" value="NITRATE/NITRITE SENSOR PROTEIN NARX-RELATED"/>
    <property type="match status" value="1"/>
</dbReference>
<dbReference type="SUPFAM" id="SSF55874">
    <property type="entry name" value="ATPase domain of HSP90 chaperone/DNA topoisomerase II/histidine kinase"/>
    <property type="match status" value="1"/>
</dbReference>
<keyword evidence="6" id="KW-0418">Kinase</keyword>
<dbReference type="EC" id="2.7.13.3" evidence="2"/>
<evidence type="ECO:0000259" key="9">
    <source>
        <dbReference type="PROSITE" id="PS50109"/>
    </source>
</evidence>
<name>A0A7I7KQD7_9MYCO</name>
<dbReference type="InterPro" id="IPR050482">
    <property type="entry name" value="Sensor_HK_TwoCompSys"/>
</dbReference>
<dbReference type="GO" id="GO:0046983">
    <property type="term" value="F:protein dimerization activity"/>
    <property type="evidence" value="ECO:0007669"/>
    <property type="project" value="InterPro"/>
</dbReference>
<keyword evidence="5" id="KW-0547">Nucleotide-binding</keyword>
<keyword evidence="4" id="KW-0808">Transferase</keyword>
<dbReference type="InterPro" id="IPR003018">
    <property type="entry name" value="GAF"/>
</dbReference>
<dbReference type="InterPro" id="IPR011712">
    <property type="entry name" value="Sig_transdc_His_kin_sub3_dim/P"/>
</dbReference>
<dbReference type="PANTHER" id="PTHR24421:SF10">
    <property type="entry name" value="NITRATE_NITRITE SENSOR PROTEIN NARQ"/>
    <property type="match status" value="1"/>
</dbReference>
<dbReference type="Pfam" id="PF07730">
    <property type="entry name" value="HisKA_3"/>
    <property type="match status" value="1"/>
</dbReference>
<evidence type="ECO:0000256" key="2">
    <source>
        <dbReference type="ARBA" id="ARBA00012438"/>
    </source>
</evidence>
<evidence type="ECO:0000256" key="4">
    <source>
        <dbReference type="ARBA" id="ARBA00022679"/>
    </source>
</evidence>
<evidence type="ECO:0000256" key="3">
    <source>
        <dbReference type="ARBA" id="ARBA00022553"/>
    </source>
</evidence>
<keyword evidence="7" id="KW-0067">ATP-binding</keyword>
<dbReference type="KEGG" id="mcoo:MCOO_01580"/>
<dbReference type="Pfam" id="PF01590">
    <property type="entry name" value="GAF"/>
    <property type="match status" value="1"/>
</dbReference>
<feature type="domain" description="Histidine kinase" evidence="9">
    <location>
        <begin position="303"/>
        <end position="385"/>
    </location>
</feature>
<organism evidence="10 11">
    <name type="scientific">Mycobacterium cookii</name>
    <dbReference type="NCBI Taxonomy" id="1775"/>
    <lineage>
        <taxon>Bacteria</taxon>
        <taxon>Bacillati</taxon>
        <taxon>Actinomycetota</taxon>
        <taxon>Actinomycetes</taxon>
        <taxon>Mycobacteriales</taxon>
        <taxon>Mycobacteriaceae</taxon>
        <taxon>Mycobacterium</taxon>
    </lineage>
</organism>
<dbReference type="GO" id="GO:0000155">
    <property type="term" value="F:phosphorelay sensor kinase activity"/>
    <property type="evidence" value="ECO:0007669"/>
    <property type="project" value="InterPro"/>
</dbReference>
<dbReference type="Gene3D" id="1.20.5.1930">
    <property type="match status" value="1"/>
</dbReference>
<keyword evidence="11" id="KW-1185">Reference proteome</keyword>
<dbReference type="GO" id="GO:0005524">
    <property type="term" value="F:ATP binding"/>
    <property type="evidence" value="ECO:0007669"/>
    <property type="project" value="UniProtKB-KW"/>
</dbReference>
<sequence>MSDARRDELRELAEQQASLRRVATLVARGASPSEVFAAVADEVGRYLNTDNVAVGRFDGEELAIVALSRTDPRIHNPLVVGERASLAGDNIATRVLHSGRPARLDGAELENAVGPIAERMRDNELGCTVGVPITVDGRVWGVVGVGAAEPDMMPPDIEVRLGDFADLVATAIANAAAHDELTASRARIVAAADDARRRIERDLHDGAQQRLVSLGLQLRLAADSVPPEHRDLKDQLSRVVDGLTAVSKDLQEISRGIHPATLSQGGLSPALKTLARRCPVPVTLNIAIDRRLPDPVEVAAYYVVAEALTNTAKYARAGQVTIHAETNDAALYLSIQDDGVGGADSHNGSGLIGLKDRVEALGGNLQIASPQGCGTSLQVTIPFTS</sequence>
<dbReference type="InterPro" id="IPR029016">
    <property type="entry name" value="GAF-like_dom_sf"/>
</dbReference>
<gene>
    <name evidence="10" type="ORF">MCOO_01580</name>
</gene>